<organism evidence="2 3">
    <name type="scientific">Cyclotella atomus</name>
    <dbReference type="NCBI Taxonomy" id="382360"/>
    <lineage>
        <taxon>Eukaryota</taxon>
        <taxon>Sar</taxon>
        <taxon>Stramenopiles</taxon>
        <taxon>Ochrophyta</taxon>
        <taxon>Bacillariophyta</taxon>
        <taxon>Coscinodiscophyceae</taxon>
        <taxon>Thalassiosirophycidae</taxon>
        <taxon>Stephanodiscales</taxon>
        <taxon>Stephanodiscaceae</taxon>
        <taxon>Cyclotella</taxon>
    </lineage>
</organism>
<dbReference type="AlphaFoldDB" id="A0ABD3QRS4"/>
<feature type="compositionally biased region" description="Polar residues" evidence="1">
    <location>
        <begin position="87"/>
        <end position="108"/>
    </location>
</feature>
<comment type="caution">
    <text evidence="2">The sequence shown here is derived from an EMBL/GenBank/DDBJ whole genome shotgun (WGS) entry which is preliminary data.</text>
</comment>
<evidence type="ECO:0000313" key="2">
    <source>
        <dbReference type="EMBL" id="KAL3803095.1"/>
    </source>
</evidence>
<accession>A0ABD3QRS4</accession>
<dbReference type="EMBL" id="JALLPJ020000079">
    <property type="protein sequence ID" value="KAL3803095.1"/>
    <property type="molecule type" value="Genomic_DNA"/>
</dbReference>
<evidence type="ECO:0000256" key="1">
    <source>
        <dbReference type="SAM" id="MobiDB-lite"/>
    </source>
</evidence>
<keyword evidence="3" id="KW-1185">Reference proteome</keyword>
<evidence type="ECO:0000313" key="3">
    <source>
        <dbReference type="Proteomes" id="UP001530400"/>
    </source>
</evidence>
<sequence>MWKDFIDSFGDDCQQDFHRNRAATDGSKGSAEVDLRSTADDVPCVNTTGNGDDCTNGNVHANIEIALSLTPNETSNESETGSKLRGESTNSVTFAKQGPTNQGSSVSNTRALSLRQWIKYATNSGSNGYSSPMYTTDNN</sequence>
<name>A0ABD3QRS4_9STRA</name>
<gene>
    <name evidence="2" type="ORF">ACHAWO_010661</name>
</gene>
<protein>
    <submittedName>
        <fullName evidence="2">Uncharacterized protein</fullName>
    </submittedName>
</protein>
<feature type="region of interest" description="Disordered" evidence="1">
    <location>
        <begin position="69"/>
        <end position="108"/>
    </location>
</feature>
<proteinExistence type="predicted"/>
<dbReference type="Proteomes" id="UP001530400">
    <property type="component" value="Unassembled WGS sequence"/>
</dbReference>
<reference evidence="2 3" key="1">
    <citation type="submission" date="2024-10" db="EMBL/GenBank/DDBJ databases">
        <title>Updated reference genomes for cyclostephanoid diatoms.</title>
        <authorList>
            <person name="Roberts W.R."/>
            <person name="Alverson A.J."/>
        </authorList>
    </citation>
    <scope>NUCLEOTIDE SEQUENCE [LARGE SCALE GENOMIC DNA]</scope>
    <source>
        <strain evidence="2 3">AJA010-31</strain>
    </source>
</reference>
<feature type="compositionally biased region" description="Polar residues" evidence="1">
    <location>
        <begin position="69"/>
        <end position="79"/>
    </location>
</feature>